<reference evidence="5 6" key="1">
    <citation type="submission" date="2019-03" db="EMBL/GenBank/DDBJ databases">
        <title>First draft genome of Liparis tanakae, snailfish: a comprehensive survey of snailfish specific genes.</title>
        <authorList>
            <person name="Kim W."/>
            <person name="Song I."/>
            <person name="Jeong J.-H."/>
            <person name="Kim D."/>
            <person name="Kim S."/>
            <person name="Ryu S."/>
            <person name="Song J.Y."/>
            <person name="Lee S.K."/>
        </authorList>
    </citation>
    <scope>NUCLEOTIDE SEQUENCE [LARGE SCALE GENOMIC DNA]</scope>
    <source>
        <tissue evidence="5">Muscle</tissue>
    </source>
</reference>
<dbReference type="PANTHER" id="PTHR48168">
    <property type="entry name" value="RNA GUANINE-7 METHYLTRANSFERASE-ACTIVATING SUBUNIT-LIKE (PSEUDOGENE)-RELATED"/>
    <property type="match status" value="1"/>
</dbReference>
<evidence type="ECO:0000313" key="6">
    <source>
        <dbReference type="Proteomes" id="UP000314294"/>
    </source>
</evidence>
<protein>
    <submittedName>
        <fullName evidence="5">RNMT-activating mini protein</fullName>
    </submittedName>
</protein>
<evidence type="ECO:0000313" key="5">
    <source>
        <dbReference type="EMBL" id="TNN49445.1"/>
    </source>
</evidence>
<dbReference type="GO" id="GO:0106005">
    <property type="term" value="P:RNA 5'-cap (guanine-N7)-methylation"/>
    <property type="evidence" value="ECO:0007669"/>
    <property type="project" value="InterPro"/>
</dbReference>
<dbReference type="EMBL" id="SRLO01000656">
    <property type="protein sequence ID" value="TNN49445.1"/>
    <property type="molecule type" value="Genomic_DNA"/>
</dbReference>
<keyword evidence="2" id="KW-0539">Nucleus</keyword>
<evidence type="ECO:0000256" key="2">
    <source>
        <dbReference type="ARBA" id="ARBA00023242"/>
    </source>
</evidence>
<evidence type="ECO:0000256" key="1">
    <source>
        <dbReference type="ARBA" id="ARBA00004123"/>
    </source>
</evidence>
<accession>A0A4Z2G8N8</accession>
<dbReference type="GO" id="GO:0003723">
    <property type="term" value="F:RNA binding"/>
    <property type="evidence" value="ECO:0007669"/>
    <property type="project" value="InterPro"/>
</dbReference>
<dbReference type="Pfam" id="PF15320">
    <property type="entry name" value="RAM"/>
    <property type="match status" value="1"/>
</dbReference>
<sequence length="143" mass="15486">MAETTEDQQSHEEMFADRFSADDKEYQQYVTRPADPPPIVEDWRSRGGGNRGRDRTVEAEVGEEVEVGGETGTETVVETGTGTVAETGTETETETAAETETETGTPGMEVVINRAPTKGITLIRDHNMTATDLYSKLSGVVSV</sequence>
<feature type="compositionally biased region" description="Basic and acidic residues" evidence="4">
    <location>
        <begin position="41"/>
        <end position="58"/>
    </location>
</feature>
<feature type="compositionally biased region" description="Basic and acidic residues" evidence="4">
    <location>
        <begin position="8"/>
        <end position="26"/>
    </location>
</feature>
<evidence type="ECO:0000256" key="4">
    <source>
        <dbReference type="SAM" id="MobiDB-lite"/>
    </source>
</evidence>
<dbReference type="InterPro" id="IPR028271">
    <property type="entry name" value="RAMAC"/>
</dbReference>
<comment type="caution">
    <text evidence="5">The sequence shown here is derived from an EMBL/GenBank/DDBJ whole genome shotgun (WGS) entry which is preliminary data.</text>
</comment>
<dbReference type="GO" id="GO:0031533">
    <property type="term" value="C:mRNA capping enzyme complex"/>
    <property type="evidence" value="ECO:0007669"/>
    <property type="project" value="InterPro"/>
</dbReference>
<comment type="subcellular location">
    <subcellularLocation>
        <location evidence="1">Nucleus</location>
    </subcellularLocation>
</comment>
<gene>
    <name evidence="5" type="primary">Fam103a1</name>
    <name evidence="5" type="ORF">EYF80_040341</name>
</gene>
<dbReference type="PANTHER" id="PTHR48168:SF1">
    <property type="entry name" value="RNA GUANINE-N7 METHYLTRANSFERASE ACTIVATING SUBUNIT-RELATED"/>
    <property type="match status" value="1"/>
</dbReference>
<evidence type="ECO:0000256" key="3">
    <source>
        <dbReference type="ARBA" id="ARBA00034716"/>
    </source>
</evidence>
<organism evidence="5 6">
    <name type="scientific">Liparis tanakae</name>
    <name type="common">Tanaka's snailfish</name>
    <dbReference type="NCBI Taxonomy" id="230148"/>
    <lineage>
        <taxon>Eukaryota</taxon>
        <taxon>Metazoa</taxon>
        <taxon>Chordata</taxon>
        <taxon>Craniata</taxon>
        <taxon>Vertebrata</taxon>
        <taxon>Euteleostomi</taxon>
        <taxon>Actinopterygii</taxon>
        <taxon>Neopterygii</taxon>
        <taxon>Teleostei</taxon>
        <taxon>Neoteleostei</taxon>
        <taxon>Acanthomorphata</taxon>
        <taxon>Eupercaria</taxon>
        <taxon>Perciformes</taxon>
        <taxon>Cottioidei</taxon>
        <taxon>Cottales</taxon>
        <taxon>Liparidae</taxon>
        <taxon>Liparis</taxon>
    </lineage>
</organism>
<dbReference type="Proteomes" id="UP000314294">
    <property type="component" value="Unassembled WGS sequence"/>
</dbReference>
<comment type="similarity">
    <text evidence="3">Belongs to the RAM family.</text>
</comment>
<feature type="region of interest" description="Disordered" evidence="4">
    <location>
        <begin position="1"/>
        <end position="67"/>
    </location>
</feature>
<name>A0A4Z2G8N8_9TELE</name>
<dbReference type="AlphaFoldDB" id="A0A4Z2G8N8"/>
<proteinExistence type="inferred from homology"/>
<dbReference type="OrthoDB" id="5875297at2759"/>
<keyword evidence="6" id="KW-1185">Reference proteome</keyword>